<dbReference type="Pfam" id="PF05380">
    <property type="entry name" value="Peptidase_A17"/>
    <property type="match status" value="1"/>
</dbReference>
<feature type="region of interest" description="Disordered" evidence="2">
    <location>
        <begin position="22"/>
        <end position="54"/>
    </location>
</feature>
<feature type="region of interest" description="Disordered" evidence="2">
    <location>
        <begin position="440"/>
        <end position="465"/>
    </location>
</feature>
<dbReference type="SUPFAM" id="SSF56672">
    <property type="entry name" value="DNA/RNA polymerases"/>
    <property type="match status" value="1"/>
</dbReference>
<reference evidence="4" key="1">
    <citation type="journal article" date="2023" name="Science">
        <title>Genome structures resolve the early diversification of teleost fishes.</title>
        <authorList>
            <person name="Parey E."/>
            <person name="Louis A."/>
            <person name="Montfort J."/>
            <person name="Bouchez O."/>
            <person name="Roques C."/>
            <person name="Iampietro C."/>
            <person name="Lluch J."/>
            <person name="Castinel A."/>
            <person name="Donnadieu C."/>
            <person name="Desvignes T."/>
            <person name="Floi Bucao C."/>
            <person name="Jouanno E."/>
            <person name="Wen M."/>
            <person name="Mejri S."/>
            <person name="Dirks R."/>
            <person name="Jansen H."/>
            <person name="Henkel C."/>
            <person name="Chen W.J."/>
            <person name="Zahm M."/>
            <person name="Cabau C."/>
            <person name="Klopp C."/>
            <person name="Thompson A.W."/>
            <person name="Robinson-Rechavi M."/>
            <person name="Braasch I."/>
            <person name="Lecointre G."/>
            <person name="Bobe J."/>
            <person name="Postlethwait J.H."/>
            <person name="Berthelot C."/>
            <person name="Roest Crollius H."/>
            <person name="Guiguen Y."/>
        </authorList>
    </citation>
    <scope>NUCLEOTIDE SEQUENCE</scope>
    <source>
        <strain evidence="4">WJC10195</strain>
    </source>
</reference>
<accession>A0A9Q1IR64</accession>
<dbReference type="CDD" id="cd01644">
    <property type="entry name" value="RT_pepA17"/>
    <property type="match status" value="1"/>
</dbReference>
<dbReference type="InterPro" id="IPR001878">
    <property type="entry name" value="Znf_CCHC"/>
</dbReference>
<dbReference type="Pfam" id="PF03564">
    <property type="entry name" value="DUF1759"/>
    <property type="match status" value="1"/>
</dbReference>
<dbReference type="PROSITE" id="PS50158">
    <property type="entry name" value="ZF_CCHC"/>
    <property type="match status" value="1"/>
</dbReference>
<dbReference type="Proteomes" id="UP001152622">
    <property type="component" value="Chromosome 10"/>
</dbReference>
<dbReference type="PANTHER" id="PTHR47331">
    <property type="entry name" value="PHD-TYPE DOMAIN-CONTAINING PROTEIN"/>
    <property type="match status" value="1"/>
</dbReference>
<dbReference type="InterPro" id="IPR043502">
    <property type="entry name" value="DNA/RNA_pol_sf"/>
</dbReference>
<sequence>MEEVELAAEIAAADAKMNVLLSKDESAPQGDPMNVYNDGADNASEPPDQPTLPDTSVVDFIPVSSVPKTPLQRAVVIHSSPQGGDVAAGPQGQGPDLSNISQDSISVMVQKQNEIAQLVIRQQNLSLLPKRELTVFDGNPLSYQSFMHAFKHLIEDKTSSGQDRLYFLEQFTSGQARDLVRSCLHMDAQMGYPEAMRLLKKHFGDEMKIANAYLDKALNWPAVKADDGKALHAYGLYLRECSNAMQGMDYMDELDVTSTLKLIISKLPYKLRDRWRGKAYELSEKSKTRARFIHVVEFMEAQANILLHPAFGDIKDSDLTPNKRLTAKTTDPKTAKRGSSFVTTVTVAEVGNTRQGFTGQQRAETSVATSGLCCHCEGKHAIVDCFKFRSEPHENKFECLKRNGHCFGCLKKGHMSKECKRRLDCQICQGKHPTLLHINRDVKQGTRRAPGPTEQKKTPSSNGLVSTDQLTGAGKECALAIVPVQVKVAKGSKSVLTYAFLDPGSSATFCTENIMNKLNAKGRRTQILLRTLGQEGTVKSYELKGLEISNIDGEGHIELPEVYTQVKIPVSKQNLLTQSDLKKWPYLGEIQLRKIEADVELLIGLNVPKAMEPWQVINSQGNGPYAVKTLLGWVVNGPLSSCPATEESGSRSVTANRISMEKLKDMLVQQYNQDFPEKDHEEKKEMSCEDKRFVDLATSSVMLKNKHYHLPLPFRDKNVVMPNNRKMAVQRTVNLARRFKRDSAYAAEYKTFMDNVLAKGYAERVPQEELLRNDGHVWHIPHHGVYHKRKNKLRVVFDCSSSYRGRSLNAELLQGPDLANSLLGVLLRFRQERIAIMADIEAMYYQVKVHEDHRDFLRFLWWPGGDTTKPLEAYRMNVHLFGAVSSPSIANFALKQTGCDNPDQYSMEVLHTIKHGFYVDDCLKEDFTLTKWVSNSQEVLRTVPESHRAALVQKLDLDPEKPPLERVLGIQWNIQRDTFTFVVSIQNRAPTRRAILSIVSSVYDPLGFLSPFILTAKQILQRLCTEKCGWDDVIPDELSKPWQRWLMELEQLSRFEVDRCTMPTNFGHARTAELHHFCDASEVGFGTVSYIRLKNDKGDVHIAFVLGKSRVTPLKQITIPRLELAAATLVVKVDRMLQKELQMKLESSTYWTDSTSVLKYINNQTTRFHTYVANRIAVIHNLSQRHQWRHVRTKENPADARLTWIAH</sequence>
<keyword evidence="5" id="KW-1185">Reference proteome</keyword>
<evidence type="ECO:0000259" key="3">
    <source>
        <dbReference type="PROSITE" id="PS50158"/>
    </source>
</evidence>
<keyword evidence="1" id="KW-0862">Zinc</keyword>
<comment type="caution">
    <text evidence="4">The sequence shown here is derived from an EMBL/GenBank/DDBJ whole genome shotgun (WGS) entry which is preliminary data.</text>
</comment>
<protein>
    <recommendedName>
        <fullName evidence="3">CCHC-type domain-containing protein</fullName>
    </recommendedName>
</protein>
<dbReference type="InterPro" id="IPR008042">
    <property type="entry name" value="Retrotrans_Pao"/>
</dbReference>
<keyword evidence="1" id="KW-0863">Zinc-finger</keyword>
<dbReference type="AlphaFoldDB" id="A0A9Q1IR64"/>
<proteinExistence type="predicted"/>
<dbReference type="OrthoDB" id="8046937at2759"/>
<name>A0A9Q1IR64_SYNKA</name>
<dbReference type="GO" id="GO:0008270">
    <property type="term" value="F:zinc ion binding"/>
    <property type="evidence" value="ECO:0007669"/>
    <property type="project" value="UniProtKB-KW"/>
</dbReference>
<feature type="domain" description="CCHC-type" evidence="3">
    <location>
        <begin position="406"/>
        <end position="421"/>
    </location>
</feature>
<dbReference type="InterPro" id="IPR005312">
    <property type="entry name" value="DUF1759"/>
</dbReference>
<evidence type="ECO:0000256" key="2">
    <source>
        <dbReference type="SAM" id="MobiDB-lite"/>
    </source>
</evidence>
<dbReference type="GO" id="GO:0003676">
    <property type="term" value="F:nucleic acid binding"/>
    <property type="evidence" value="ECO:0007669"/>
    <property type="project" value="InterPro"/>
</dbReference>
<evidence type="ECO:0000256" key="1">
    <source>
        <dbReference type="PROSITE-ProRule" id="PRU00047"/>
    </source>
</evidence>
<gene>
    <name evidence="4" type="ORF">SKAU_G00277000</name>
</gene>
<dbReference type="EMBL" id="JAINUF010000010">
    <property type="protein sequence ID" value="KAJ8349111.1"/>
    <property type="molecule type" value="Genomic_DNA"/>
</dbReference>
<organism evidence="4 5">
    <name type="scientific">Synaphobranchus kaupii</name>
    <name type="common">Kaup's arrowtooth eel</name>
    <dbReference type="NCBI Taxonomy" id="118154"/>
    <lineage>
        <taxon>Eukaryota</taxon>
        <taxon>Metazoa</taxon>
        <taxon>Chordata</taxon>
        <taxon>Craniata</taxon>
        <taxon>Vertebrata</taxon>
        <taxon>Euteleostomi</taxon>
        <taxon>Actinopterygii</taxon>
        <taxon>Neopterygii</taxon>
        <taxon>Teleostei</taxon>
        <taxon>Anguilliformes</taxon>
        <taxon>Synaphobranchidae</taxon>
        <taxon>Synaphobranchus</taxon>
    </lineage>
</organism>
<dbReference type="PANTHER" id="PTHR47331:SF3">
    <property type="match status" value="1"/>
</dbReference>
<evidence type="ECO:0000313" key="5">
    <source>
        <dbReference type="Proteomes" id="UP001152622"/>
    </source>
</evidence>
<keyword evidence="1" id="KW-0479">Metal-binding</keyword>
<evidence type="ECO:0000313" key="4">
    <source>
        <dbReference type="EMBL" id="KAJ8349111.1"/>
    </source>
</evidence>